<dbReference type="InterPro" id="IPR036397">
    <property type="entry name" value="RNaseH_sf"/>
</dbReference>
<keyword evidence="1" id="KW-0645">Protease</keyword>
<sequence>SGNYGFVYLGDDRCCNTVGVGEVRIKMYDGTVKTLSDVRHIPDLKKNLISLGTLHQNGFIPKADEDRKIIRIVKGALIVMKGKITLGNIYKLLGNIIKSEVLAKFKLWKPEVENQTGRKIKYLRSDNDTEYTDSQFQKFCEGHGSQRHFSVRKTPQQNEAVSITCYLINRSPQASLGGKVAKEVWTGNPVDFDHLRILCCSVYVHVHSSDRSKLDPKSKQCIFYKKGGKGYKFWDPVARKMMELEPHPIAIENPGNSHPTSGDLVTIESGRSLHPTSGGSTTNELQAYKLVKDRQRRTNVKPPSRLGEQGIDGCYGRGDGVLPKNHTWELVQLYEGKKAIECKWVYKKKPTVSEKEGKKFKAQLVAKGYSQQKRIDYDKIFYPVVRHTSIRLAKELGVEKNGVELYCDSESAIYLAKSQVYHARPKHIDVRYHKIRELIASGEIILQKVYTSENAVDMLTKPLTADKFNHCWDLLNVYNC</sequence>
<dbReference type="EMBL" id="JACGWM010000001">
    <property type="protein sequence ID" value="KAL0396337.1"/>
    <property type="molecule type" value="Genomic_DNA"/>
</dbReference>
<dbReference type="InterPro" id="IPR013103">
    <property type="entry name" value="RVT_2"/>
</dbReference>
<dbReference type="PANTHER" id="PTHR42648:SF28">
    <property type="entry name" value="TRANSPOSON-ENCODED PROTEIN WITH RIBONUCLEASE H-LIKE AND RETROVIRUS ZINC FINGER-LIKE DOMAINS"/>
    <property type="match status" value="1"/>
</dbReference>
<dbReference type="InterPro" id="IPR012337">
    <property type="entry name" value="RNaseH-like_sf"/>
</dbReference>
<dbReference type="SUPFAM" id="SSF53098">
    <property type="entry name" value="Ribonuclease H-like"/>
    <property type="match status" value="1"/>
</dbReference>
<feature type="domain" description="Retroviral polymerase SH3-like" evidence="6">
    <location>
        <begin position="200"/>
        <end position="243"/>
    </location>
</feature>
<reference evidence="7" key="1">
    <citation type="submission" date="2020-06" db="EMBL/GenBank/DDBJ databases">
        <authorList>
            <person name="Li T."/>
            <person name="Hu X."/>
            <person name="Zhang T."/>
            <person name="Song X."/>
            <person name="Zhang H."/>
            <person name="Dai N."/>
            <person name="Sheng W."/>
            <person name="Hou X."/>
            <person name="Wei L."/>
        </authorList>
    </citation>
    <scope>NUCLEOTIDE SEQUENCE</scope>
    <source>
        <strain evidence="7">KEN8</strain>
        <tissue evidence="7">Leaf</tissue>
    </source>
</reference>
<dbReference type="CDD" id="cd09272">
    <property type="entry name" value="RNase_HI_RT_Ty1"/>
    <property type="match status" value="1"/>
</dbReference>
<feature type="domain" description="Reverse transcriptase Ty1/copia-type" evidence="4">
    <location>
        <begin position="325"/>
        <end position="416"/>
    </location>
</feature>
<keyword evidence="2" id="KW-0479">Metal-binding</keyword>
<dbReference type="Pfam" id="PF07727">
    <property type="entry name" value="RVT_2"/>
    <property type="match status" value="1"/>
</dbReference>
<evidence type="ECO:0000313" key="7">
    <source>
        <dbReference type="EMBL" id="KAL0396337.1"/>
    </source>
</evidence>
<evidence type="ECO:0000256" key="3">
    <source>
        <dbReference type="ARBA" id="ARBA00022801"/>
    </source>
</evidence>
<dbReference type="Pfam" id="PF25597">
    <property type="entry name" value="SH3_retrovirus"/>
    <property type="match status" value="1"/>
</dbReference>
<organism evidence="7">
    <name type="scientific">Sesamum calycinum</name>
    <dbReference type="NCBI Taxonomy" id="2727403"/>
    <lineage>
        <taxon>Eukaryota</taxon>
        <taxon>Viridiplantae</taxon>
        <taxon>Streptophyta</taxon>
        <taxon>Embryophyta</taxon>
        <taxon>Tracheophyta</taxon>
        <taxon>Spermatophyta</taxon>
        <taxon>Magnoliopsida</taxon>
        <taxon>eudicotyledons</taxon>
        <taxon>Gunneridae</taxon>
        <taxon>Pentapetalae</taxon>
        <taxon>asterids</taxon>
        <taxon>lamiids</taxon>
        <taxon>Lamiales</taxon>
        <taxon>Pedaliaceae</taxon>
        <taxon>Sesamum</taxon>
    </lineage>
</organism>
<evidence type="ECO:0000259" key="5">
    <source>
        <dbReference type="Pfam" id="PF22936"/>
    </source>
</evidence>
<reference evidence="7" key="2">
    <citation type="journal article" date="2024" name="Plant">
        <title>Genomic evolution and insights into agronomic trait innovations of Sesamum species.</title>
        <authorList>
            <person name="Miao H."/>
            <person name="Wang L."/>
            <person name="Qu L."/>
            <person name="Liu H."/>
            <person name="Sun Y."/>
            <person name="Le M."/>
            <person name="Wang Q."/>
            <person name="Wei S."/>
            <person name="Zheng Y."/>
            <person name="Lin W."/>
            <person name="Duan Y."/>
            <person name="Cao H."/>
            <person name="Xiong S."/>
            <person name="Wang X."/>
            <person name="Wei L."/>
            <person name="Li C."/>
            <person name="Ma Q."/>
            <person name="Ju M."/>
            <person name="Zhao R."/>
            <person name="Li G."/>
            <person name="Mu C."/>
            <person name="Tian Q."/>
            <person name="Mei H."/>
            <person name="Zhang T."/>
            <person name="Gao T."/>
            <person name="Zhang H."/>
        </authorList>
    </citation>
    <scope>NUCLEOTIDE SEQUENCE</scope>
    <source>
        <strain evidence="7">KEN8</strain>
    </source>
</reference>
<dbReference type="GO" id="GO:0046872">
    <property type="term" value="F:metal ion binding"/>
    <property type="evidence" value="ECO:0007669"/>
    <property type="project" value="UniProtKB-KW"/>
</dbReference>
<protein>
    <submittedName>
        <fullName evidence="7">Retrovirus-related Pol polyprotein from transposon TNT 1-94</fullName>
    </submittedName>
</protein>
<dbReference type="Gene3D" id="3.30.420.10">
    <property type="entry name" value="Ribonuclease H-like superfamily/Ribonuclease H"/>
    <property type="match status" value="1"/>
</dbReference>
<dbReference type="AlphaFoldDB" id="A0AAW2SVZ8"/>
<accession>A0AAW2SVZ8</accession>
<dbReference type="GO" id="GO:0006508">
    <property type="term" value="P:proteolysis"/>
    <property type="evidence" value="ECO:0007669"/>
    <property type="project" value="UniProtKB-KW"/>
</dbReference>
<evidence type="ECO:0000259" key="6">
    <source>
        <dbReference type="Pfam" id="PF25597"/>
    </source>
</evidence>
<feature type="non-terminal residue" evidence="7">
    <location>
        <position position="1"/>
    </location>
</feature>
<name>A0AAW2SVZ8_9LAMI</name>
<keyword evidence="3" id="KW-0378">Hydrolase</keyword>
<gene>
    <name evidence="7" type="ORF">Scaly_0082100</name>
</gene>
<evidence type="ECO:0000256" key="1">
    <source>
        <dbReference type="ARBA" id="ARBA00022670"/>
    </source>
</evidence>
<evidence type="ECO:0000256" key="2">
    <source>
        <dbReference type="ARBA" id="ARBA00022723"/>
    </source>
</evidence>
<dbReference type="InterPro" id="IPR057670">
    <property type="entry name" value="SH3_retrovirus"/>
</dbReference>
<dbReference type="InterPro" id="IPR054722">
    <property type="entry name" value="PolX-like_BBD"/>
</dbReference>
<dbReference type="GO" id="GO:0008233">
    <property type="term" value="F:peptidase activity"/>
    <property type="evidence" value="ECO:0007669"/>
    <property type="project" value="UniProtKB-KW"/>
</dbReference>
<feature type="domain" description="Retrovirus-related Pol polyprotein from transposon TNT 1-94-like beta-barrel" evidence="5">
    <location>
        <begin position="5"/>
        <end position="59"/>
    </location>
</feature>
<proteinExistence type="predicted"/>
<dbReference type="GO" id="GO:0003676">
    <property type="term" value="F:nucleic acid binding"/>
    <property type="evidence" value="ECO:0007669"/>
    <property type="project" value="InterPro"/>
</dbReference>
<dbReference type="InterPro" id="IPR039537">
    <property type="entry name" value="Retrotran_Ty1/copia-like"/>
</dbReference>
<evidence type="ECO:0000259" key="4">
    <source>
        <dbReference type="Pfam" id="PF07727"/>
    </source>
</evidence>
<dbReference type="Pfam" id="PF22936">
    <property type="entry name" value="Pol_BBD"/>
    <property type="match status" value="1"/>
</dbReference>
<comment type="caution">
    <text evidence="7">The sequence shown here is derived from an EMBL/GenBank/DDBJ whole genome shotgun (WGS) entry which is preliminary data.</text>
</comment>
<dbReference type="PANTHER" id="PTHR42648">
    <property type="entry name" value="TRANSPOSASE, PUTATIVE-RELATED"/>
    <property type="match status" value="1"/>
</dbReference>